<dbReference type="PROSITE" id="PS00749">
    <property type="entry name" value="F_ACTIN_CAPPING_A_2"/>
    <property type="match status" value="1"/>
</dbReference>
<dbReference type="PANTHER" id="PTHR10653:SF0">
    <property type="entry name" value="F-ACTIN-CAPPING PROTEIN SUBUNIT ALPHA"/>
    <property type="match status" value="1"/>
</dbReference>
<evidence type="ECO:0000313" key="7">
    <source>
        <dbReference type="Proteomes" id="UP000717585"/>
    </source>
</evidence>
<evidence type="ECO:0000256" key="5">
    <source>
        <dbReference type="RuleBase" id="RU365077"/>
    </source>
</evidence>
<dbReference type="GO" id="GO:0030036">
    <property type="term" value="P:actin cytoskeleton organization"/>
    <property type="evidence" value="ECO:0007669"/>
    <property type="project" value="TreeGrafter"/>
</dbReference>
<dbReference type="EMBL" id="JAHDYR010000016">
    <property type="protein sequence ID" value="KAG9394267.1"/>
    <property type="molecule type" value="Genomic_DNA"/>
</dbReference>
<evidence type="ECO:0000256" key="1">
    <source>
        <dbReference type="ARBA" id="ARBA00010479"/>
    </source>
</evidence>
<evidence type="ECO:0000256" key="3">
    <source>
        <dbReference type="ARBA" id="ARBA00022467"/>
    </source>
</evidence>
<keyword evidence="3 5" id="KW-0117">Actin capping</keyword>
<dbReference type="Gene3D" id="3.30.1140.60">
    <property type="entry name" value="F-actin capping protein, alpha subunit"/>
    <property type="match status" value="1"/>
</dbReference>
<protein>
    <recommendedName>
        <fullName evidence="2 5">F-actin-capping protein subunit alpha</fullName>
    </recommendedName>
</protein>
<dbReference type="InterPro" id="IPR002189">
    <property type="entry name" value="CapZ_alpha"/>
</dbReference>
<dbReference type="InterPro" id="IPR037282">
    <property type="entry name" value="CapZ_alpha/beta"/>
</dbReference>
<dbReference type="GO" id="GO:0030863">
    <property type="term" value="C:cortical cytoskeleton"/>
    <property type="evidence" value="ECO:0007669"/>
    <property type="project" value="TreeGrafter"/>
</dbReference>
<keyword evidence="4 5" id="KW-0009">Actin-binding</keyword>
<comment type="subunit">
    <text evidence="5">Heterodimer of an alpha and a beta subunit.</text>
</comment>
<dbReference type="GO" id="GO:0051015">
    <property type="term" value="F:actin filament binding"/>
    <property type="evidence" value="ECO:0007669"/>
    <property type="project" value="TreeGrafter"/>
</dbReference>
<dbReference type="SUPFAM" id="SSF90096">
    <property type="entry name" value="Subunits of heterodimeric actin filament capping protein Capz"/>
    <property type="match status" value="1"/>
</dbReference>
<dbReference type="OrthoDB" id="340550at2759"/>
<dbReference type="PANTHER" id="PTHR10653">
    <property type="entry name" value="F-ACTIN-CAPPING PROTEIN SUBUNIT ALPHA"/>
    <property type="match status" value="1"/>
</dbReference>
<dbReference type="AlphaFoldDB" id="A0A8J6E4C1"/>
<comment type="function">
    <text evidence="5">F-actin-capping proteins bind in a Ca(2+)-independent manner to the fast growing ends of actin filaments (barbed end) thereby blocking the exchange of subunits at these ends. Unlike other capping proteins (such as gelsolin and severin), these proteins do not sever actin filaments.</text>
</comment>
<evidence type="ECO:0000313" key="6">
    <source>
        <dbReference type="EMBL" id="KAG9394267.1"/>
    </source>
</evidence>
<dbReference type="InterPro" id="IPR042276">
    <property type="entry name" value="CapZ_alpha/beta_2"/>
</dbReference>
<dbReference type="Proteomes" id="UP000717585">
    <property type="component" value="Unassembled WGS sequence"/>
</dbReference>
<name>A0A8J6E4C1_9EUKA</name>
<comment type="caution">
    <text evidence="6">The sequence shown here is derived from an EMBL/GenBank/DDBJ whole genome shotgun (WGS) entry which is preliminary data.</text>
</comment>
<reference evidence="6" key="1">
    <citation type="submission" date="2021-05" db="EMBL/GenBank/DDBJ databases">
        <title>A free-living protist that lacks canonical eukaryotic 1 DNA replication and segregation systems.</title>
        <authorList>
            <person name="Salas-Leiva D.E."/>
            <person name="Tromer E.C."/>
            <person name="Curtis B.A."/>
            <person name="Jerlstrom-Hultqvist J."/>
            <person name="Kolisko M."/>
            <person name="Yi Z."/>
            <person name="Salas-Leiva J.S."/>
            <person name="Gallot-Lavallee L."/>
            <person name="Kops G.J.P.L."/>
            <person name="Archibald J.M."/>
            <person name="Simpson A.G.B."/>
            <person name="Roger A.J."/>
        </authorList>
    </citation>
    <scope>NUCLEOTIDE SEQUENCE</scope>
    <source>
        <strain evidence="6">BICM</strain>
    </source>
</reference>
<organism evidence="6 7">
    <name type="scientific">Carpediemonas membranifera</name>
    <dbReference type="NCBI Taxonomy" id="201153"/>
    <lineage>
        <taxon>Eukaryota</taxon>
        <taxon>Metamonada</taxon>
        <taxon>Carpediemonas-like organisms</taxon>
        <taxon>Carpediemonas</taxon>
    </lineage>
</organism>
<dbReference type="InterPro" id="IPR017865">
    <property type="entry name" value="F-actin_cap_asu_CS"/>
</dbReference>
<dbReference type="Pfam" id="PF01267">
    <property type="entry name" value="F-actin_cap_A"/>
    <property type="match status" value="1"/>
</dbReference>
<dbReference type="GO" id="GO:0051016">
    <property type="term" value="P:barbed-end actin filament capping"/>
    <property type="evidence" value="ECO:0007669"/>
    <property type="project" value="UniProtKB-UniRule"/>
</dbReference>
<gene>
    <name evidence="6" type="ORF">J8273_4369</name>
</gene>
<accession>A0A8J6E4C1</accession>
<evidence type="ECO:0000256" key="4">
    <source>
        <dbReference type="ARBA" id="ARBA00023203"/>
    </source>
</evidence>
<comment type="similarity">
    <text evidence="1 5">Belongs to the F-actin-capping protein alpha subunit family.</text>
</comment>
<dbReference type="Gene3D" id="3.90.1150.210">
    <property type="entry name" value="F-actin capping protein, beta subunit"/>
    <property type="match status" value="1"/>
</dbReference>
<keyword evidence="7" id="KW-1185">Reference proteome</keyword>
<dbReference type="PRINTS" id="PR00191">
    <property type="entry name" value="FACTINCAPA"/>
</dbReference>
<proteinExistence type="inferred from homology"/>
<evidence type="ECO:0000256" key="2">
    <source>
        <dbReference type="ARBA" id="ARBA00014038"/>
    </source>
</evidence>
<dbReference type="InterPro" id="IPR042489">
    <property type="entry name" value="CapZ_alpha_1"/>
</dbReference>
<sequence>MEQRARTLIMLAPPTEVESVVKDIRQLAGSEISSVLPEICKEYNEKHCVAFAHEDKQVVISEYASVGENEYICPREGLIVKVDHMSHKVTDARPLEEDDDAEYVELADEVYKMAKESYPAAAVAVYNLEDKKVIVVSSDKISAKNFYTGSLRNVYIVANGAVSGSMVGVIHFYEGGNVQGEVDKTMPETPAPTPTEVVRAIRRFEETSISTVGSALTDINENQFKALRRALPITRQTIDWPKIAHDHVATQLGSMAM</sequence>
<dbReference type="GO" id="GO:0008290">
    <property type="term" value="C:F-actin capping protein complex"/>
    <property type="evidence" value="ECO:0007669"/>
    <property type="project" value="UniProtKB-UniRule"/>
</dbReference>